<evidence type="ECO:0000313" key="2">
    <source>
        <dbReference type="EMBL" id="GAA1249655.1"/>
    </source>
</evidence>
<accession>A0ABP4H607</accession>
<comment type="caution">
    <text evidence="2">The sequence shown here is derived from an EMBL/GenBank/DDBJ whole genome shotgun (WGS) entry which is preliminary data.</text>
</comment>
<evidence type="ECO:0000313" key="3">
    <source>
        <dbReference type="Proteomes" id="UP001500653"/>
    </source>
</evidence>
<dbReference type="PANTHER" id="PTHR42773">
    <property type="entry name" value="METALLO-BETA-LACTAMASE-RELATED"/>
    <property type="match status" value="1"/>
</dbReference>
<name>A0ABP4H607_9PSEU</name>
<organism evidence="2 3">
    <name type="scientific">Prauserella halophila</name>
    <dbReference type="NCBI Taxonomy" id="185641"/>
    <lineage>
        <taxon>Bacteria</taxon>
        <taxon>Bacillati</taxon>
        <taxon>Actinomycetota</taxon>
        <taxon>Actinomycetes</taxon>
        <taxon>Pseudonocardiales</taxon>
        <taxon>Pseudonocardiaceae</taxon>
        <taxon>Prauserella</taxon>
    </lineage>
</organism>
<dbReference type="SUPFAM" id="SSF56281">
    <property type="entry name" value="Metallo-hydrolase/oxidoreductase"/>
    <property type="match status" value="1"/>
</dbReference>
<proteinExistence type="predicted"/>
<dbReference type="PANTHER" id="PTHR42773:SF1">
    <property type="entry name" value="METALLO-BETA-LACTAMASE FAMILY PROTEIN"/>
    <property type="match status" value="1"/>
</dbReference>
<dbReference type="InterPro" id="IPR001279">
    <property type="entry name" value="Metallo-B-lactamas"/>
</dbReference>
<dbReference type="Pfam" id="PF00753">
    <property type="entry name" value="Lactamase_B"/>
    <property type="match status" value="1"/>
</dbReference>
<keyword evidence="3" id="KW-1185">Reference proteome</keyword>
<sequence>MKKINDELWETEPEYPFPGLSTHAYLWLAPGGNILFYNTTHESEFDRMAELGGVAHHYLSHQDEIAPSLHTIRERFGPALHAHATEAHLVGEVAPVDDAFDDRHITTTGIDVIPTPGHTPGSACYLVPLSGRKYLFTGDTIYADPHGHWRAGYIPGMSDHAQLTASLTGLATLQPDVVVSSAFTGDSGVTELGGRTWADCVHEALHALEPEAAGSN</sequence>
<dbReference type="EMBL" id="BAAALN010000018">
    <property type="protein sequence ID" value="GAA1249655.1"/>
    <property type="molecule type" value="Genomic_DNA"/>
</dbReference>
<dbReference type="SMART" id="SM00849">
    <property type="entry name" value="Lactamase_B"/>
    <property type="match status" value="1"/>
</dbReference>
<protein>
    <submittedName>
        <fullName evidence="2">MBL fold metallo-hydrolase</fullName>
    </submittedName>
</protein>
<dbReference type="Gene3D" id="3.60.15.10">
    <property type="entry name" value="Ribonuclease Z/Hydroxyacylglutathione hydrolase-like"/>
    <property type="match status" value="1"/>
</dbReference>
<gene>
    <name evidence="2" type="ORF">GCM10009676_40180</name>
</gene>
<dbReference type="RefSeq" id="WP_253864340.1">
    <property type="nucleotide sequence ID" value="NZ_BAAALN010000018.1"/>
</dbReference>
<evidence type="ECO:0000259" key="1">
    <source>
        <dbReference type="SMART" id="SM00849"/>
    </source>
</evidence>
<dbReference type="Proteomes" id="UP001500653">
    <property type="component" value="Unassembled WGS sequence"/>
</dbReference>
<dbReference type="InterPro" id="IPR036866">
    <property type="entry name" value="RibonucZ/Hydroxyglut_hydro"/>
</dbReference>
<feature type="domain" description="Metallo-beta-lactamase" evidence="1">
    <location>
        <begin position="21"/>
        <end position="183"/>
    </location>
</feature>
<reference evidence="3" key="1">
    <citation type="journal article" date="2019" name="Int. J. Syst. Evol. Microbiol.">
        <title>The Global Catalogue of Microorganisms (GCM) 10K type strain sequencing project: providing services to taxonomists for standard genome sequencing and annotation.</title>
        <authorList>
            <consortium name="The Broad Institute Genomics Platform"/>
            <consortium name="The Broad Institute Genome Sequencing Center for Infectious Disease"/>
            <person name="Wu L."/>
            <person name="Ma J."/>
        </authorList>
    </citation>
    <scope>NUCLEOTIDE SEQUENCE [LARGE SCALE GENOMIC DNA]</scope>
    <source>
        <strain evidence="3">JCM 13023</strain>
    </source>
</reference>